<feature type="compositionally biased region" description="Basic and acidic residues" evidence="1">
    <location>
        <begin position="32"/>
        <end position="43"/>
    </location>
</feature>
<dbReference type="PANTHER" id="PTHR47430">
    <property type="entry name" value="GB|AAC33480.1"/>
    <property type="match status" value="1"/>
</dbReference>
<organism evidence="3">
    <name type="scientific">Spirodela intermedia</name>
    <name type="common">Intermediate duckweed</name>
    <dbReference type="NCBI Taxonomy" id="51605"/>
    <lineage>
        <taxon>Eukaryota</taxon>
        <taxon>Viridiplantae</taxon>
        <taxon>Streptophyta</taxon>
        <taxon>Embryophyta</taxon>
        <taxon>Tracheophyta</taxon>
        <taxon>Spermatophyta</taxon>
        <taxon>Magnoliopsida</taxon>
        <taxon>Liliopsida</taxon>
        <taxon>Araceae</taxon>
        <taxon>Lemnoideae</taxon>
        <taxon>Spirodela</taxon>
    </lineage>
</organism>
<name>A0A7I8JH80_SPIIN</name>
<accession>A0A7I8JH80</accession>
<evidence type="ECO:0000256" key="1">
    <source>
        <dbReference type="SAM" id="MobiDB-lite"/>
    </source>
</evidence>
<evidence type="ECO:0000313" key="4">
    <source>
        <dbReference type="Proteomes" id="UP001189122"/>
    </source>
</evidence>
<keyword evidence="4" id="KW-1185">Reference proteome</keyword>
<evidence type="ECO:0000313" key="3">
    <source>
        <dbReference type="EMBL" id="CAA2630276.1"/>
    </source>
</evidence>
<evidence type="ECO:0000259" key="2">
    <source>
        <dbReference type="PROSITE" id="PS50090"/>
    </source>
</evidence>
<dbReference type="PANTHER" id="PTHR47430:SF4">
    <property type="entry name" value="GB|AAC33480.1"/>
    <property type="match status" value="1"/>
</dbReference>
<sequence length="456" mass="52522">MILVLHLFGPNSHYPKYSRSTVHPARSSGCGRGEEGDRIEGHKGTCWVAGSKKMKHKNPKVGISLKSSERRNKDSKSSSEQAETTNISCNPPSVTKGEKKSKKNKKNKNGTAESTEISVDEASKHADRKSSKASDAKRKRVKPAGHRETDRKFPKAPDAKRKRVSFSGHVEVFPSTVDEKSAGKSNEEDLVRGKRFSEEEDEMIKQAVLDYIKVRNNLGEDGLQMVLHCRSHREVRHCWREIGTALPWRPRQSVYSRAQNLFRRGEKRKWKPEELDLVRRYQDEHGSKWKEMAELLGKHRTHVKDAWRRIRLASPKKGKWSQEEYQTLFDLVNMDLQLKAFEEKQTKHGMLRENISWGAISQKMSSRYEMACCMKWYSQLTSPLVAQGLWADADDYLMIDGSGEICLKRWRQMARHIGGTRERSFMEQVELLATRYCPNMLEYRTQSLKKSADGPD</sequence>
<dbReference type="InterPro" id="IPR001005">
    <property type="entry name" value="SANT/Myb"/>
</dbReference>
<dbReference type="InterPro" id="IPR009057">
    <property type="entry name" value="Homeodomain-like_sf"/>
</dbReference>
<protein>
    <recommendedName>
        <fullName evidence="2">Myb-like domain-containing protein</fullName>
    </recommendedName>
</protein>
<dbReference type="SMART" id="SM00717">
    <property type="entry name" value="SANT"/>
    <property type="match status" value="3"/>
</dbReference>
<reference evidence="3 4" key="1">
    <citation type="submission" date="2019-12" db="EMBL/GenBank/DDBJ databases">
        <authorList>
            <person name="Scholz U."/>
            <person name="Mascher M."/>
            <person name="Fiebig A."/>
        </authorList>
    </citation>
    <scope>NUCLEOTIDE SEQUENCE</scope>
</reference>
<proteinExistence type="predicted"/>
<dbReference type="EMBL" id="LR743600">
    <property type="protein sequence ID" value="CAA2630276.1"/>
    <property type="molecule type" value="Genomic_DNA"/>
</dbReference>
<feature type="compositionally biased region" description="Basic and acidic residues" evidence="1">
    <location>
        <begin position="67"/>
        <end position="77"/>
    </location>
</feature>
<dbReference type="SUPFAM" id="SSF46689">
    <property type="entry name" value="Homeodomain-like"/>
    <property type="match status" value="1"/>
</dbReference>
<feature type="compositionally biased region" description="Polar residues" evidence="1">
    <location>
        <begin position="78"/>
        <end position="93"/>
    </location>
</feature>
<dbReference type="Proteomes" id="UP001189122">
    <property type="component" value="Unassembled WGS sequence"/>
</dbReference>
<dbReference type="Pfam" id="PF13921">
    <property type="entry name" value="Myb_DNA-bind_6"/>
    <property type="match status" value="1"/>
</dbReference>
<feature type="compositionally biased region" description="Basic residues" evidence="1">
    <location>
        <begin position="99"/>
        <end position="108"/>
    </location>
</feature>
<dbReference type="PROSITE" id="PS50090">
    <property type="entry name" value="MYB_LIKE"/>
    <property type="match status" value="2"/>
</dbReference>
<feature type="domain" description="Myb-like" evidence="2">
    <location>
        <begin position="316"/>
        <end position="380"/>
    </location>
</feature>
<feature type="compositionally biased region" description="Basic and acidic residues" evidence="1">
    <location>
        <begin position="145"/>
        <end position="159"/>
    </location>
</feature>
<dbReference type="AlphaFoldDB" id="A0A7I8JH80"/>
<dbReference type="EMBL" id="CACRZD030000013">
    <property type="protein sequence ID" value="CAA6669519.1"/>
    <property type="molecule type" value="Genomic_DNA"/>
</dbReference>
<feature type="compositionally biased region" description="Basic and acidic residues" evidence="1">
    <location>
        <begin position="121"/>
        <end position="136"/>
    </location>
</feature>
<feature type="region of interest" description="Disordered" evidence="1">
    <location>
        <begin position="13"/>
        <end position="167"/>
    </location>
</feature>
<feature type="domain" description="Myb-like" evidence="2">
    <location>
        <begin position="267"/>
        <end position="311"/>
    </location>
</feature>
<gene>
    <name evidence="3" type="ORF">SI7747_13015922</name>
</gene>
<dbReference type="Gene3D" id="1.10.10.60">
    <property type="entry name" value="Homeodomain-like"/>
    <property type="match status" value="2"/>
</dbReference>